<keyword evidence="3" id="KW-1185">Reference proteome</keyword>
<accession>A0AAP0KXK4</accession>
<evidence type="ECO:0000256" key="1">
    <source>
        <dbReference type="SAM" id="Phobius"/>
    </source>
</evidence>
<evidence type="ECO:0000313" key="3">
    <source>
        <dbReference type="Proteomes" id="UP001420932"/>
    </source>
</evidence>
<dbReference type="EMBL" id="JBBNAF010000003">
    <property type="protein sequence ID" value="KAK9160085.1"/>
    <property type="molecule type" value="Genomic_DNA"/>
</dbReference>
<sequence length="376" mass="42887">MVGYLDSGYSLSMAPEIEALKLQFFFMKRRSLRTSIMVLSQFMIKSVLIVFLLFTGAPIYAIASVVSWMLKGIVGKVRCCVPKAREDTVSTLNSWTDELGMHERLSQRVIIVCVNNMNKWMNVKRGPPPYQHTVQMLSRSDPSMAPELLNRFLEVGNSRRSYKVTCLSMVVLVKVVPPLLPSSSSSSSVLAKLMTEALCEAFQILYYIDKKMNVARNDAIKRQLAKLLWEGGKIDMISKKVLLENDNNDDPVKSAISNVERAYQILPDGLAALELKIFWEFIKERVYGTVNDLCDSVKVLFCEMLQHFLSQLPVSVFKEVSDSSFENWEERGRFITKRLFELDSSLEDKVQWKFPEGWPDTARFFDFAQAHVIASS</sequence>
<dbReference type="Proteomes" id="UP001420932">
    <property type="component" value="Unassembled WGS sequence"/>
</dbReference>
<organism evidence="2 3">
    <name type="scientific">Stephania yunnanensis</name>
    <dbReference type="NCBI Taxonomy" id="152371"/>
    <lineage>
        <taxon>Eukaryota</taxon>
        <taxon>Viridiplantae</taxon>
        <taxon>Streptophyta</taxon>
        <taxon>Embryophyta</taxon>
        <taxon>Tracheophyta</taxon>
        <taxon>Spermatophyta</taxon>
        <taxon>Magnoliopsida</taxon>
        <taxon>Ranunculales</taxon>
        <taxon>Menispermaceae</taxon>
        <taxon>Menispermoideae</taxon>
        <taxon>Cissampelideae</taxon>
        <taxon>Stephania</taxon>
    </lineage>
</organism>
<keyword evidence="1" id="KW-0812">Transmembrane</keyword>
<name>A0AAP0KXK4_9MAGN</name>
<dbReference type="AlphaFoldDB" id="A0AAP0KXK4"/>
<protein>
    <submittedName>
        <fullName evidence="2">Uncharacterized protein</fullName>
    </submittedName>
</protein>
<evidence type="ECO:0000313" key="2">
    <source>
        <dbReference type="EMBL" id="KAK9160085.1"/>
    </source>
</evidence>
<gene>
    <name evidence="2" type="ORF">Syun_006426</name>
</gene>
<comment type="caution">
    <text evidence="2">The sequence shown here is derived from an EMBL/GenBank/DDBJ whole genome shotgun (WGS) entry which is preliminary data.</text>
</comment>
<keyword evidence="1" id="KW-0472">Membrane</keyword>
<feature type="transmembrane region" description="Helical" evidence="1">
    <location>
        <begin position="47"/>
        <end position="70"/>
    </location>
</feature>
<reference evidence="2 3" key="1">
    <citation type="submission" date="2024-01" db="EMBL/GenBank/DDBJ databases">
        <title>Genome assemblies of Stephania.</title>
        <authorList>
            <person name="Yang L."/>
        </authorList>
    </citation>
    <scope>NUCLEOTIDE SEQUENCE [LARGE SCALE GENOMIC DNA]</scope>
    <source>
        <strain evidence="2">YNDBR</strain>
        <tissue evidence="2">Leaf</tissue>
    </source>
</reference>
<keyword evidence="1" id="KW-1133">Transmembrane helix</keyword>
<proteinExistence type="predicted"/>